<keyword evidence="8 12" id="KW-0274">FAD</keyword>
<dbReference type="SUPFAM" id="SSF56425">
    <property type="entry name" value="Succinate dehydrogenase/fumarate reductase flavoprotein, catalytic domain"/>
    <property type="match status" value="1"/>
</dbReference>
<dbReference type="Gene3D" id="3.90.700.10">
    <property type="entry name" value="Succinate dehydrogenase/fumarate reductase flavoprotein, catalytic domain"/>
    <property type="match status" value="1"/>
</dbReference>
<evidence type="ECO:0000256" key="12">
    <source>
        <dbReference type="RuleBase" id="RU362049"/>
    </source>
</evidence>
<dbReference type="InterPro" id="IPR015939">
    <property type="entry name" value="Fum_Rdtase/Succ_DH_flav-like_C"/>
</dbReference>
<dbReference type="PIRSF" id="PIRSF000171">
    <property type="entry name" value="SDHA_APRA_LASPO"/>
    <property type="match status" value="1"/>
</dbReference>
<dbReference type="RefSeq" id="WP_174881303.1">
    <property type="nucleotide sequence ID" value="NZ_CADEPK010000344.1"/>
</dbReference>
<comment type="catalytic activity">
    <reaction evidence="10">
        <text>L-aspartate + O2 = iminosuccinate + H2O2</text>
        <dbReference type="Rhea" id="RHEA:25876"/>
        <dbReference type="ChEBI" id="CHEBI:15379"/>
        <dbReference type="ChEBI" id="CHEBI:16240"/>
        <dbReference type="ChEBI" id="CHEBI:29991"/>
        <dbReference type="ChEBI" id="CHEBI:77875"/>
        <dbReference type="EC" id="1.4.3.16"/>
    </reaction>
    <physiologicalReaction direction="left-to-right" evidence="10">
        <dbReference type="Rhea" id="RHEA:25877"/>
    </physiologicalReaction>
</comment>
<evidence type="ECO:0000256" key="1">
    <source>
        <dbReference type="ARBA" id="ARBA00001974"/>
    </source>
</evidence>
<keyword evidence="16" id="KW-1185">Reference proteome</keyword>
<sequence length="515" mass="57028">MPQSDIVIIGSGIAALSAAYHLKNRKVVIITKSLWADSNSMLAQGGIAAVTQKNDSWENHYRDTLIAGCFHNDEKNVEFLVKDGPKEIKDWCQKGITFDTDENGQFLLGKEGAHSQHRILHAGGDATGLKVTSFLYQAVKASVTIVENEMATDLIIKDGICCGVYTKNEKGEITQYISSKTIIASGGCGAVYGNTSNAEVITGDGIAMAYRAGAEIADMEFIQFHPTMLHVNGRCVGLISEAVRGEGAILVNQNGEAFMEHKHDQKDLAPRDIVARAIFDEMKKGNNVFLDISCIKNFQTRFPTISEICVRNGIDLKKGKIPVAPGMHFLMGGIRTNDKGETSINNLFAIGEAACTGVHGANRLASNSLLEGLVFAKRVADHINSKPVVNEKKVFPNIQEECCETLKISLPTKKQIQEMMNKYVGIQRTQAELNYVINWFMRYERFFQNNNVKNFTKEEIEIINLLTVGWLIATSASMRTESRGGHYRLDFPVADDNTWRKKQIIRTKQEMVVGV</sequence>
<evidence type="ECO:0000313" key="15">
    <source>
        <dbReference type="EMBL" id="MDQ0224728.1"/>
    </source>
</evidence>
<evidence type="ECO:0000313" key="16">
    <source>
        <dbReference type="Proteomes" id="UP001232245"/>
    </source>
</evidence>
<keyword evidence="7 12" id="KW-0662">Pyridine nucleotide biosynthesis</keyword>
<comment type="caution">
    <text evidence="15">The sequence shown here is derived from an EMBL/GenBank/DDBJ whole genome shotgun (WGS) entry which is preliminary data.</text>
</comment>
<dbReference type="SUPFAM" id="SSF46977">
    <property type="entry name" value="Succinate dehydrogenase/fumarate reductase flavoprotein C-terminal domain"/>
    <property type="match status" value="1"/>
</dbReference>
<keyword evidence="9 12" id="KW-0560">Oxidoreductase</keyword>
<keyword evidence="6 12" id="KW-0285">Flavoprotein</keyword>
<evidence type="ECO:0000256" key="8">
    <source>
        <dbReference type="ARBA" id="ARBA00022827"/>
    </source>
</evidence>
<comment type="similarity">
    <text evidence="3 12">Belongs to the FAD-dependent oxidoreductase 2 family. NadB subfamily.</text>
</comment>
<comment type="subcellular location">
    <subcellularLocation>
        <location evidence="12">Cytoplasm</location>
    </subcellularLocation>
</comment>
<dbReference type="PANTHER" id="PTHR42716:SF2">
    <property type="entry name" value="L-ASPARTATE OXIDASE, CHLOROPLASTIC"/>
    <property type="match status" value="1"/>
</dbReference>
<dbReference type="Pfam" id="PF02910">
    <property type="entry name" value="Succ_DH_flav_C"/>
    <property type="match status" value="1"/>
</dbReference>
<evidence type="ECO:0000256" key="10">
    <source>
        <dbReference type="ARBA" id="ARBA00048305"/>
    </source>
</evidence>
<dbReference type="EC" id="1.4.3.16" evidence="4 11"/>
<proteinExistence type="inferred from homology"/>
<gene>
    <name evidence="15" type="ORF">J2S02_001057</name>
</gene>
<evidence type="ECO:0000259" key="14">
    <source>
        <dbReference type="Pfam" id="PF02910"/>
    </source>
</evidence>
<reference evidence="15 16" key="1">
    <citation type="submission" date="2023-07" db="EMBL/GenBank/DDBJ databases">
        <title>Genomic Encyclopedia of Type Strains, Phase IV (KMG-IV): sequencing the most valuable type-strain genomes for metagenomic binning, comparative biology and taxonomic classification.</title>
        <authorList>
            <person name="Goeker M."/>
        </authorList>
    </citation>
    <scope>NUCLEOTIDE SEQUENCE [LARGE SCALE GENOMIC DNA]</scope>
    <source>
        <strain evidence="15 16">DSM 17723</strain>
    </source>
</reference>
<evidence type="ECO:0000256" key="7">
    <source>
        <dbReference type="ARBA" id="ARBA00022642"/>
    </source>
</evidence>
<dbReference type="GO" id="GO:0008734">
    <property type="term" value="F:L-aspartate oxidase activity"/>
    <property type="evidence" value="ECO:0007669"/>
    <property type="project" value="UniProtKB-EC"/>
</dbReference>
<accession>A0ABT9YXL1</accession>
<dbReference type="InterPro" id="IPR005288">
    <property type="entry name" value="NadB"/>
</dbReference>
<evidence type="ECO:0000256" key="2">
    <source>
        <dbReference type="ARBA" id="ARBA00004950"/>
    </source>
</evidence>
<evidence type="ECO:0000256" key="5">
    <source>
        <dbReference type="ARBA" id="ARBA00021901"/>
    </source>
</evidence>
<dbReference type="Gene3D" id="1.20.58.100">
    <property type="entry name" value="Fumarate reductase/succinate dehydrogenase flavoprotein-like, C-terminal domain"/>
    <property type="match status" value="1"/>
</dbReference>
<dbReference type="Pfam" id="PF00890">
    <property type="entry name" value="FAD_binding_2"/>
    <property type="match status" value="1"/>
</dbReference>
<organism evidence="15 16">
    <name type="scientific">Metabacillus niabensis</name>
    <dbReference type="NCBI Taxonomy" id="324854"/>
    <lineage>
        <taxon>Bacteria</taxon>
        <taxon>Bacillati</taxon>
        <taxon>Bacillota</taxon>
        <taxon>Bacilli</taxon>
        <taxon>Bacillales</taxon>
        <taxon>Bacillaceae</taxon>
        <taxon>Metabacillus</taxon>
    </lineage>
</organism>
<dbReference type="Proteomes" id="UP001232245">
    <property type="component" value="Unassembled WGS sequence"/>
</dbReference>
<dbReference type="Gene3D" id="3.50.50.60">
    <property type="entry name" value="FAD/NAD(P)-binding domain"/>
    <property type="match status" value="1"/>
</dbReference>
<comment type="function">
    <text evidence="12">Catalyzes the oxidation of L-aspartate to iminoaspartate.</text>
</comment>
<evidence type="ECO:0000256" key="3">
    <source>
        <dbReference type="ARBA" id="ARBA00008562"/>
    </source>
</evidence>
<evidence type="ECO:0000256" key="6">
    <source>
        <dbReference type="ARBA" id="ARBA00022630"/>
    </source>
</evidence>
<dbReference type="SUPFAM" id="SSF51905">
    <property type="entry name" value="FAD/NAD(P)-binding domain"/>
    <property type="match status" value="1"/>
</dbReference>
<evidence type="ECO:0000256" key="11">
    <source>
        <dbReference type="NCBIfam" id="TIGR00551"/>
    </source>
</evidence>
<dbReference type="EMBL" id="JAUSTZ010000002">
    <property type="protein sequence ID" value="MDQ0224728.1"/>
    <property type="molecule type" value="Genomic_DNA"/>
</dbReference>
<dbReference type="InterPro" id="IPR027477">
    <property type="entry name" value="Succ_DH/fumarate_Rdtase_cat_sf"/>
</dbReference>
<protein>
    <recommendedName>
        <fullName evidence="5 11">L-aspartate oxidase</fullName>
        <ecNumber evidence="4 11">1.4.3.16</ecNumber>
    </recommendedName>
</protein>
<dbReference type="NCBIfam" id="NF005978">
    <property type="entry name" value="PRK08071.1"/>
    <property type="match status" value="1"/>
</dbReference>
<dbReference type="PANTHER" id="PTHR42716">
    <property type="entry name" value="L-ASPARTATE OXIDASE"/>
    <property type="match status" value="1"/>
</dbReference>
<dbReference type="InterPro" id="IPR037099">
    <property type="entry name" value="Fum_R/Succ_DH_flav-like_C_sf"/>
</dbReference>
<dbReference type="InterPro" id="IPR003953">
    <property type="entry name" value="FAD-dep_OxRdtase_2_FAD-bd"/>
</dbReference>
<dbReference type="NCBIfam" id="TIGR00551">
    <property type="entry name" value="nadB"/>
    <property type="match status" value="1"/>
</dbReference>
<feature type="domain" description="FAD-dependent oxidoreductase 2 FAD-binding" evidence="13">
    <location>
        <begin position="5"/>
        <end position="369"/>
    </location>
</feature>
<dbReference type="InterPro" id="IPR036188">
    <property type="entry name" value="FAD/NAD-bd_sf"/>
</dbReference>
<dbReference type="PRINTS" id="PR00368">
    <property type="entry name" value="FADPNR"/>
</dbReference>
<evidence type="ECO:0000259" key="13">
    <source>
        <dbReference type="Pfam" id="PF00890"/>
    </source>
</evidence>
<comment type="cofactor">
    <cofactor evidence="1 12">
        <name>FAD</name>
        <dbReference type="ChEBI" id="CHEBI:57692"/>
    </cofactor>
</comment>
<evidence type="ECO:0000256" key="9">
    <source>
        <dbReference type="ARBA" id="ARBA00023002"/>
    </source>
</evidence>
<name>A0ABT9YXL1_9BACI</name>
<evidence type="ECO:0000256" key="4">
    <source>
        <dbReference type="ARBA" id="ARBA00012173"/>
    </source>
</evidence>
<comment type="pathway">
    <text evidence="2 12">Cofactor biosynthesis; NAD(+) biosynthesis; iminoaspartate from L-aspartate (oxidase route): step 1/1.</text>
</comment>
<feature type="domain" description="Fumarate reductase/succinate dehydrogenase flavoprotein-like C-terminal" evidence="14">
    <location>
        <begin position="414"/>
        <end position="508"/>
    </location>
</feature>